<dbReference type="VEuPathDB" id="FungiDB:SPRG_07030"/>
<sequence length="95" mass="11136">MTGEHRGFAFIEFADIREAREVKHQMDRTQFMGVEIGEAIDARARERRSRSPDRRNSSRDRRRRSTSRSPSRSPSREKARRSQSGSPAKRKNSFE</sequence>
<evidence type="ECO:0000313" key="3">
    <source>
        <dbReference type="EMBL" id="KDO27442.1"/>
    </source>
</evidence>
<dbReference type="EMBL" id="KK583217">
    <property type="protein sequence ID" value="KDO27442.1"/>
    <property type="molecule type" value="Genomic_DNA"/>
</dbReference>
<evidence type="ECO:0000259" key="2">
    <source>
        <dbReference type="Pfam" id="PF00076"/>
    </source>
</evidence>
<dbReference type="InterPro" id="IPR035979">
    <property type="entry name" value="RBD_domain_sf"/>
</dbReference>
<reference evidence="3 4" key="1">
    <citation type="journal article" date="2013" name="PLoS Genet.">
        <title>Distinctive expansion of potential virulence genes in the genome of the oomycete fish pathogen Saprolegnia parasitica.</title>
        <authorList>
            <person name="Jiang R.H."/>
            <person name="de Bruijn I."/>
            <person name="Haas B.J."/>
            <person name="Belmonte R."/>
            <person name="Lobach L."/>
            <person name="Christie J."/>
            <person name="van den Ackerveken G."/>
            <person name="Bottin A."/>
            <person name="Bulone V."/>
            <person name="Diaz-Moreno S.M."/>
            <person name="Dumas B."/>
            <person name="Fan L."/>
            <person name="Gaulin E."/>
            <person name="Govers F."/>
            <person name="Grenville-Briggs L.J."/>
            <person name="Horner N.R."/>
            <person name="Levin J.Z."/>
            <person name="Mammella M."/>
            <person name="Meijer H.J."/>
            <person name="Morris P."/>
            <person name="Nusbaum C."/>
            <person name="Oome S."/>
            <person name="Phillips A.J."/>
            <person name="van Rooyen D."/>
            <person name="Rzeszutek E."/>
            <person name="Saraiva M."/>
            <person name="Secombes C.J."/>
            <person name="Seidl M.F."/>
            <person name="Snel B."/>
            <person name="Stassen J.H."/>
            <person name="Sykes S."/>
            <person name="Tripathy S."/>
            <person name="van den Berg H."/>
            <person name="Vega-Arreguin J.C."/>
            <person name="Wawra S."/>
            <person name="Young S.K."/>
            <person name="Zeng Q."/>
            <person name="Dieguez-Uribeondo J."/>
            <person name="Russ C."/>
            <person name="Tyler B.M."/>
            <person name="van West P."/>
        </authorList>
    </citation>
    <scope>NUCLEOTIDE SEQUENCE [LARGE SCALE GENOMIC DNA]</scope>
    <source>
        <strain evidence="3 4">CBS 223.65</strain>
    </source>
</reference>
<dbReference type="RefSeq" id="XP_012201881.1">
    <property type="nucleotide sequence ID" value="XM_012346491.1"/>
</dbReference>
<dbReference type="InterPro" id="IPR012677">
    <property type="entry name" value="Nucleotide-bd_a/b_plait_sf"/>
</dbReference>
<feature type="region of interest" description="Disordered" evidence="1">
    <location>
        <begin position="31"/>
        <end position="95"/>
    </location>
</feature>
<evidence type="ECO:0000256" key="1">
    <source>
        <dbReference type="SAM" id="MobiDB-lite"/>
    </source>
</evidence>
<protein>
    <recommendedName>
        <fullName evidence="2">RRM domain-containing protein</fullName>
    </recommendedName>
</protein>
<name>A0A067CKW6_SAPPC</name>
<dbReference type="Gene3D" id="3.30.70.330">
    <property type="match status" value="1"/>
</dbReference>
<dbReference type="GeneID" id="24129340"/>
<dbReference type="InterPro" id="IPR000504">
    <property type="entry name" value="RRM_dom"/>
</dbReference>
<gene>
    <name evidence="3" type="ORF">SPRG_07030</name>
</gene>
<dbReference type="SUPFAM" id="SSF54928">
    <property type="entry name" value="RNA-binding domain, RBD"/>
    <property type="match status" value="1"/>
</dbReference>
<dbReference type="Proteomes" id="UP000030745">
    <property type="component" value="Unassembled WGS sequence"/>
</dbReference>
<dbReference type="Pfam" id="PF00076">
    <property type="entry name" value="RRM_1"/>
    <property type="match status" value="1"/>
</dbReference>
<keyword evidence="4" id="KW-1185">Reference proteome</keyword>
<feature type="compositionally biased region" description="Basic and acidic residues" evidence="1">
    <location>
        <begin position="40"/>
        <end position="59"/>
    </location>
</feature>
<dbReference type="AlphaFoldDB" id="A0A067CKW6"/>
<dbReference type="OrthoDB" id="439808at2759"/>
<evidence type="ECO:0000313" key="4">
    <source>
        <dbReference type="Proteomes" id="UP000030745"/>
    </source>
</evidence>
<organism evidence="3 4">
    <name type="scientific">Saprolegnia parasitica (strain CBS 223.65)</name>
    <dbReference type="NCBI Taxonomy" id="695850"/>
    <lineage>
        <taxon>Eukaryota</taxon>
        <taxon>Sar</taxon>
        <taxon>Stramenopiles</taxon>
        <taxon>Oomycota</taxon>
        <taxon>Saprolegniomycetes</taxon>
        <taxon>Saprolegniales</taxon>
        <taxon>Saprolegniaceae</taxon>
        <taxon>Saprolegnia</taxon>
    </lineage>
</organism>
<accession>A0A067CKW6</accession>
<feature type="domain" description="RRM" evidence="2">
    <location>
        <begin position="2"/>
        <end position="36"/>
    </location>
</feature>
<dbReference type="STRING" id="695850.A0A067CKW6"/>
<dbReference type="GO" id="GO:0003723">
    <property type="term" value="F:RNA binding"/>
    <property type="evidence" value="ECO:0007669"/>
    <property type="project" value="InterPro"/>
</dbReference>
<dbReference type="KEGG" id="spar:SPRG_07030"/>
<proteinExistence type="predicted"/>